<dbReference type="Gene3D" id="2.60.40.2700">
    <property type="match status" value="1"/>
</dbReference>
<name>A0A5D0GP11_9FLAO</name>
<dbReference type="AlphaFoldDB" id="A0A5D0GP11"/>
<dbReference type="Proteomes" id="UP000324550">
    <property type="component" value="Unassembled WGS sequence"/>
</dbReference>
<organism evidence="1 2">
    <name type="scientific">Formosa maritima</name>
    <dbReference type="NCBI Taxonomy" id="2592046"/>
    <lineage>
        <taxon>Bacteria</taxon>
        <taxon>Pseudomonadati</taxon>
        <taxon>Bacteroidota</taxon>
        <taxon>Flavobacteriia</taxon>
        <taxon>Flavobacteriales</taxon>
        <taxon>Flavobacteriaceae</taxon>
        <taxon>Formosa</taxon>
    </lineage>
</organism>
<evidence type="ECO:0000313" key="2">
    <source>
        <dbReference type="Proteomes" id="UP000324550"/>
    </source>
</evidence>
<proteinExistence type="predicted"/>
<reference evidence="1 2" key="1">
    <citation type="submission" date="2019-08" db="EMBL/GenBank/DDBJ databases">
        <title>Formosa sediminis sp. nov., isolated from marine sediment.</title>
        <authorList>
            <person name="Cao W.R."/>
        </authorList>
    </citation>
    <scope>NUCLEOTIDE SEQUENCE [LARGE SCALE GENOMIC DNA]</scope>
    <source>
        <strain evidence="1 2">1494</strain>
    </source>
</reference>
<comment type="caution">
    <text evidence="1">The sequence shown here is derived from an EMBL/GenBank/DDBJ whole genome shotgun (WGS) entry which is preliminary data.</text>
</comment>
<dbReference type="EMBL" id="VSFC01000009">
    <property type="protein sequence ID" value="TYA59272.1"/>
    <property type="molecule type" value="Genomic_DNA"/>
</dbReference>
<gene>
    <name evidence="1" type="ORF">FVF61_01275</name>
</gene>
<protein>
    <submittedName>
        <fullName evidence="1">Uncharacterized protein</fullName>
    </submittedName>
</protein>
<keyword evidence="2" id="KW-1185">Reference proteome</keyword>
<dbReference type="OrthoDB" id="599464at2"/>
<sequence>MQSQTIITGTTVHADFGLDGDVLHEQLSFWPFDASPYIDPALGIDDWINSAPDNNTNTGAGVIDIFSSEALSQISGISSGQNNPATLRMSAPLYSTPEGDGRIWIDAAYVRDQYVSGNNMDATVFEQSINKNFDDPRAWTLKTGDVPAKTDIIDVFAHLRRDFPINFEWAYIAASTADADGSNHLDFEYYRKKLQLSDTKMIEYVDPNDGVDCGHSTYKFGATGNVEEHGDILLSVDYKQGGREAEITLLVWIDKNDFPTDADFDSFNSLPDRPFNFYDDGNGYVFAACTNSIEGGETNFGYARIALVDGAPQAIFSQLNNTGPTAAPSWGTINSGGNQVTQYPTDTFVEFAINATLLGFDTESSGEGCESGLGSVIVKSRSSASFTSSLKDMAGPFNLGDRPEVVVAVDDASYACFETFATLTANPVPPSAPPGVSYNYQWYVWNAGTEMWDAIPGAINATYDAVAGTYMVEATIIRNGVPGCTAPSNSATVTQGTAADTLVPSCPNNDSVSCTDDIDARFNSWKDALGFSYTGGGGTVTEAYTYYIDNVEVTLENFVAPSVCGGGVAKIKYTVSDECEQSEFCETTFTVATDDVDPEIVDVPDYQLAN</sequence>
<feature type="non-terminal residue" evidence="1">
    <location>
        <position position="610"/>
    </location>
</feature>
<dbReference type="RefSeq" id="WP_148452444.1">
    <property type="nucleotide sequence ID" value="NZ_VSFC01000009.1"/>
</dbReference>
<evidence type="ECO:0000313" key="1">
    <source>
        <dbReference type="EMBL" id="TYA59272.1"/>
    </source>
</evidence>
<accession>A0A5D0GP11</accession>